<dbReference type="EMBL" id="HBHX01059789">
    <property type="protein sequence ID" value="CAE0140000.1"/>
    <property type="molecule type" value="Transcribed_RNA"/>
</dbReference>
<dbReference type="SUPFAM" id="SSF54518">
    <property type="entry name" value="Tubby C-terminal domain-like"/>
    <property type="match status" value="1"/>
</dbReference>
<dbReference type="Pfam" id="PF04525">
    <property type="entry name" value="LOR"/>
    <property type="match status" value="1"/>
</dbReference>
<proteinExistence type="inferred from homology"/>
<evidence type="ECO:0000313" key="2">
    <source>
        <dbReference type="EMBL" id="CAE0140000.1"/>
    </source>
</evidence>
<organism evidence="2">
    <name type="scientific">Haptolina ericina</name>
    <dbReference type="NCBI Taxonomy" id="156174"/>
    <lineage>
        <taxon>Eukaryota</taxon>
        <taxon>Haptista</taxon>
        <taxon>Haptophyta</taxon>
        <taxon>Prymnesiophyceae</taxon>
        <taxon>Prymnesiales</taxon>
        <taxon>Prymnesiaceae</taxon>
        <taxon>Haptolina</taxon>
    </lineage>
</organism>
<dbReference type="AlphaFoldDB" id="A0A7S3FC67"/>
<name>A0A7S3FC67_9EUKA</name>
<reference evidence="2" key="1">
    <citation type="submission" date="2021-01" db="EMBL/GenBank/DDBJ databases">
        <authorList>
            <person name="Corre E."/>
            <person name="Pelletier E."/>
            <person name="Niang G."/>
            <person name="Scheremetjew M."/>
            <person name="Finn R."/>
            <person name="Kale V."/>
            <person name="Holt S."/>
            <person name="Cochrane G."/>
            <person name="Meng A."/>
            <person name="Brown T."/>
            <person name="Cohen L."/>
        </authorList>
    </citation>
    <scope>NUCLEOTIDE SEQUENCE</scope>
    <source>
        <strain evidence="2">CCMP281</strain>
    </source>
</reference>
<sequence>MGADMSACGAAVCAPTNRGGDLSKTDGKMHAEDSADGHITSKVKHFVVKEKLFSWEGSFFNIKDERGEVAYRVTRKQLVREDQMIIYTKSGQKLCLLQKRIMTITPTFHIFTYMPNAPGQISTDSEGGTPVFRFALIQQEPCGYRPRCRFSLYLGKSIPTQIWTGEMQSGTDAEHMVIISADSGAVVGYTEQVPSALEFAERDTYAVSAARHMDALSLIVFAISADEMRSELTRRLL</sequence>
<dbReference type="InterPro" id="IPR025659">
    <property type="entry name" value="Tubby-like_C"/>
</dbReference>
<dbReference type="InterPro" id="IPR007612">
    <property type="entry name" value="LOR"/>
</dbReference>
<dbReference type="InterPro" id="IPR038595">
    <property type="entry name" value="LOR_sf"/>
</dbReference>
<gene>
    <name evidence="2" type="ORF">HERI1096_LOCUS33062</name>
</gene>
<evidence type="ECO:0000256" key="1">
    <source>
        <dbReference type="ARBA" id="ARBA00005437"/>
    </source>
</evidence>
<evidence type="ECO:0008006" key="3">
    <source>
        <dbReference type="Google" id="ProtNLM"/>
    </source>
</evidence>
<accession>A0A7S3FC67</accession>
<comment type="similarity">
    <text evidence="1">Belongs to the LOR family.</text>
</comment>
<dbReference type="Gene3D" id="2.40.160.200">
    <property type="entry name" value="LURP1-related"/>
    <property type="match status" value="1"/>
</dbReference>
<protein>
    <recommendedName>
        <fullName evidence="3">Phospholipid scramblase</fullName>
    </recommendedName>
</protein>